<evidence type="ECO:0000313" key="1">
    <source>
        <dbReference type="EMBL" id="MBD9729888.1"/>
    </source>
</evidence>
<proteinExistence type="predicted"/>
<dbReference type="RefSeq" id="WP_179202469.1">
    <property type="nucleotide sequence ID" value="NZ_CP119182.1"/>
</dbReference>
<dbReference type="Proteomes" id="UP000661025">
    <property type="component" value="Unassembled WGS sequence"/>
</dbReference>
<dbReference type="AlphaFoldDB" id="A0A927LDR0"/>
<dbReference type="EMBL" id="JACYXT010000033">
    <property type="protein sequence ID" value="MBD9729888.1"/>
    <property type="molecule type" value="Genomic_DNA"/>
</dbReference>
<organism evidence="1 2">
    <name type="scientific">Streptomyces caniscabiei</name>
    <dbReference type="NCBI Taxonomy" id="2746961"/>
    <lineage>
        <taxon>Bacteria</taxon>
        <taxon>Bacillati</taxon>
        <taxon>Actinomycetota</taxon>
        <taxon>Actinomycetes</taxon>
        <taxon>Kitasatosporales</taxon>
        <taxon>Streptomycetaceae</taxon>
        <taxon>Streptomyces</taxon>
    </lineage>
</organism>
<evidence type="ECO:0000313" key="2">
    <source>
        <dbReference type="Proteomes" id="UP000661025"/>
    </source>
</evidence>
<sequence>MIDEKYLRKVPSSPAQAGQRLVITEADCRQAVEDATTLCRALATLMTG</sequence>
<protein>
    <submittedName>
        <fullName evidence="1">Uncharacterized protein</fullName>
    </submittedName>
</protein>
<dbReference type="GeneID" id="79927886"/>
<name>A0A927LDR0_9ACTN</name>
<gene>
    <name evidence="1" type="ORF">IHE70_43310</name>
</gene>
<comment type="caution">
    <text evidence="1">The sequence shown here is derived from an EMBL/GenBank/DDBJ whole genome shotgun (WGS) entry which is preliminary data.</text>
</comment>
<accession>A0A927LDR0</accession>
<reference evidence="1" key="1">
    <citation type="submission" date="2020-09" db="EMBL/GenBank/DDBJ databases">
        <title>Streptomyces canutascabiei sp. nov., which causes potato common scab and is distributed across the world.</title>
        <authorList>
            <person name="Nguyen H.P."/>
            <person name="Weisberg A.J."/>
            <person name="Chang J.H."/>
            <person name="Clarke C.R."/>
        </authorList>
    </citation>
    <scope>NUCLEOTIDE SEQUENCE</scope>
    <source>
        <strain evidence="1">ID-01-6.2a</strain>
    </source>
</reference>